<gene>
    <name evidence="2" type="ORF">CYMTET_16556</name>
</gene>
<protein>
    <submittedName>
        <fullName evidence="2">Uncharacterized protein</fullName>
    </submittedName>
</protein>
<evidence type="ECO:0000313" key="2">
    <source>
        <dbReference type="EMBL" id="KAK3275301.1"/>
    </source>
</evidence>
<organism evidence="2 3">
    <name type="scientific">Cymbomonas tetramitiformis</name>
    <dbReference type="NCBI Taxonomy" id="36881"/>
    <lineage>
        <taxon>Eukaryota</taxon>
        <taxon>Viridiplantae</taxon>
        <taxon>Chlorophyta</taxon>
        <taxon>Pyramimonadophyceae</taxon>
        <taxon>Pyramimonadales</taxon>
        <taxon>Pyramimonadaceae</taxon>
        <taxon>Cymbomonas</taxon>
    </lineage>
</organism>
<reference evidence="2 3" key="1">
    <citation type="journal article" date="2015" name="Genome Biol. Evol.">
        <title>Comparative Genomics of a Bacterivorous Green Alga Reveals Evolutionary Causalities and Consequences of Phago-Mixotrophic Mode of Nutrition.</title>
        <authorList>
            <person name="Burns J.A."/>
            <person name="Paasch A."/>
            <person name="Narechania A."/>
            <person name="Kim E."/>
        </authorList>
    </citation>
    <scope>NUCLEOTIDE SEQUENCE [LARGE SCALE GENOMIC DNA]</scope>
    <source>
        <strain evidence="2 3">PLY_AMNH</strain>
    </source>
</reference>
<accession>A0AAE0GD58</accession>
<dbReference type="Proteomes" id="UP001190700">
    <property type="component" value="Unassembled WGS sequence"/>
</dbReference>
<evidence type="ECO:0000313" key="3">
    <source>
        <dbReference type="Proteomes" id="UP001190700"/>
    </source>
</evidence>
<dbReference type="EMBL" id="LGRX02007302">
    <property type="protein sequence ID" value="KAK3275301.1"/>
    <property type="molecule type" value="Genomic_DNA"/>
</dbReference>
<name>A0AAE0GD58_9CHLO</name>
<dbReference type="AlphaFoldDB" id="A0AAE0GD58"/>
<comment type="caution">
    <text evidence="2">The sequence shown here is derived from an EMBL/GenBank/DDBJ whole genome shotgun (WGS) entry which is preliminary data.</text>
</comment>
<evidence type="ECO:0000256" key="1">
    <source>
        <dbReference type="SAM" id="MobiDB-lite"/>
    </source>
</evidence>
<sequence>MVDPSSKQKARKETRKSIAEIKRANRKSISEGQNEATTLVPLDQLEASQEMTTAALRAKQKALDKAKRKKKSVDGENSDKEEESMTLQEEREARKLAEEQLEDALLEVERMQVVGFPPDPRPAGCLHVAPWAPISRRNRNLGVAQHTTTSYARTGLRF</sequence>
<proteinExistence type="predicted"/>
<keyword evidence="3" id="KW-1185">Reference proteome</keyword>
<feature type="region of interest" description="Disordered" evidence="1">
    <location>
        <begin position="1"/>
        <end position="96"/>
    </location>
</feature>